<evidence type="ECO:0000259" key="1">
    <source>
        <dbReference type="SMART" id="SM01227"/>
    </source>
</evidence>
<dbReference type="PANTHER" id="PTHR34357">
    <property type="entry name" value="F7A19.14 PROTEIN-RELATED"/>
    <property type="match status" value="1"/>
</dbReference>
<gene>
    <name evidence="2" type="ORF">ARALYDRAFT_889235</name>
</gene>
<reference evidence="3" key="1">
    <citation type="journal article" date="2011" name="Nat. Genet.">
        <title>The Arabidopsis lyrata genome sequence and the basis of rapid genome size change.</title>
        <authorList>
            <person name="Hu T.T."/>
            <person name="Pattyn P."/>
            <person name="Bakker E.G."/>
            <person name="Cao J."/>
            <person name="Cheng J.-F."/>
            <person name="Clark R.M."/>
            <person name="Fahlgren N."/>
            <person name="Fawcett J.A."/>
            <person name="Grimwood J."/>
            <person name="Gundlach H."/>
            <person name="Haberer G."/>
            <person name="Hollister J.D."/>
            <person name="Ossowski S."/>
            <person name="Ottilar R.P."/>
            <person name="Salamov A.A."/>
            <person name="Schneeberger K."/>
            <person name="Spannagl M."/>
            <person name="Wang X."/>
            <person name="Yang L."/>
            <person name="Nasrallah M.E."/>
            <person name="Bergelson J."/>
            <person name="Carrington J.C."/>
            <person name="Gaut B.S."/>
            <person name="Schmutz J."/>
            <person name="Mayer K.F.X."/>
            <person name="Van de Peer Y."/>
            <person name="Grigoriev I.V."/>
            <person name="Nordborg M."/>
            <person name="Weigel D."/>
            <person name="Guo Y.-L."/>
        </authorList>
    </citation>
    <scope>NUCLEOTIDE SEQUENCE [LARGE SCALE GENOMIC DNA]</scope>
    <source>
        <strain evidence="3">cv. MN47</strain>
    </source>
</reference>
<name>D7KGB8_ARALL</name>
<dbReference type="InterPro" id="IPR012891">
    <property type="entry name" value="GCK_dom"/>
</dbReference>
<dbReference type="SUPFAM" id="SSF47072">
    <property type="entry name" value="Cysteine alpha-hairpin motif"/>
    <property type="match status" value="1"/>
</dbReference>
<dbReference type="EMBL" id="GL348713">
    <property type="protein sequence ID" value="EFH69247.1"/>
    <property type="molecule type" value="Genomic_DNA"/>
</dbReference>
<dbReference type="PANTHER" id="PTHR34357:SF14">
    <property type="entry name" value="F7A19.14 PROTEIN-RELATED"/>
    <property type="match status" value="1"/>
</dbReference>
<protein>
    <recommendedName>
        <fullName evidence="1">GCK domain-containing protein</fullName>
    </recommendedName>
</protein>
<keyword evidence="3" id="KW-1185">Reference proteome</keyword>
<evidence type="ECO:0000313" key="2">
    <source>
        <dbReference type="EMBL" id="EFH69247.1"/>
    </source>
</evidence>
<dbReference type="Proteomes" id="UP000008694">
    <property type="component" value="Unassembled WGS sequence"/>
</dbReference>
<dbReference type="AlphaFoldDB" id="D7KGB8"/>
<proteinExistence type="predicted"/>
<accession>D7KGB8</accession>
<feature type="domain" description="GCK" evidence="1">
    <location>
        <begin position="74"/>
        <end position="144"/>
    </location>
</feature>
<dbReference type="Gramene" id="scaffold_102029.1">
    <property type="protein sequence ID" value="scaffold_102029.1"/>
    <property type="gene ID" value="scaffold_102029.1"/>
</dbReference>
<dbReference type="OrthoDB" id="1073602at2759"/>
<organism evidence="3">
    <name type="scientific">Arabidopsis lyrata subsp. lyrata</name>
    <name type="common">Lyre-leaved rock-cress</name>
    <dbReference type="NCBI Taxonomy" id="81972"/>
    <lineage>
        <taxon>Eukaryota</taxon>
        <taxon>Viridiplantae</taxon>
        <taxon>Streptophyta</taxon>
        <taxon>Embryophyta</taxon>
        <taxon>Tracheophyta</taxon>
        <taxon>Spermatophyta</taxon>
        <taxon>Magnoliopsida</taxon>
        <taxon>eudicotyledons</taxon>
        <taxon>Gunneridae</taxon>
        <taxon>Pentapetalae</taxon>
        <taxon>rosids</taxon>
        <taxon>malvids</taxon>
        <taxon>Brassicales</taxon>
        <taxon>Brassicaceae</taxon>
        <taxon>Camelineae</taxon>
        <taxon>Arabidopsis</taxon>
    </lineage>
</organism>
<evidence type="ECO:0000313" key="3">
    <source>
        <dbReference type="Proteomes" id="UP000008694"/>
    </source>
</evidence>
<dbReference type="HOGENOM" id="CLU_1779963_0_0_1"/>
<dbReference type="eggNOG" id="KOG0087">
    <property type="taxonomic scope" value="Eukaryota"/>
</dbReference>
<dbReference type="InterPro" id="IPR009069">
    <property type="entry name" value="Cys_alpha_HP_mot_SF"/>
</dbReference>
<dbReference type="STRING" id="81972.D7KGB8"/>
<dbReference type="Gene3D" id="1.10.287.2900">
    <property type="match status" value="1"/>
</dbReference>
<dbReference type="Pfam" id="PF07802">
    <property type="entry name" value="GCK"/>
    <property type="match status" value="1"/>
</dbReference>
<dbReference type="SMART" id="SM01227">
    <property type="entry name" value="GCK"/>
    <property type="match status" value="1"/>
</dbReference>
<sequence>MGITLSTILKTGGSKSNSGYYQVPAEKQRVHNEALAEATVEMVARELYALFPPTVGDTSYDQPKEGETERDEGIELRVSEFMIKGACKESFTALKDCVDEAKSHPKKCDEFFPRLNKCMHAHSDYYQPILALVKASEEMMKKELVAFVLSEMEAAERKRARKIRGY</sequence>